<dbReference type="EMBL" id="JABDTM020008681">
    <property type="protein sequence ID" value="KAH0821259.1"/>
    <property type="molecule type" value="Genomic_DNA"/>
</dbReference>
<gene>
    <name evidence="2" type="ORF">GEV33_001532</name>
</gene>
<reference evidence="2" key="2">
    <citation type="submission" date="2021-08" db="EMBL/GenBank/DDBJ databases">
        <authorList>
            <person name="Eriksson T."/>
        </authorList>
    </citation>
    <scope>NUCLEOTIDE SEQUENCE</scope>
    <source>
        <strain evidence="2">Stoneville</strain>
        <tissue evidence="2">Whole head</tissue>
    </source>
</reference>
<dbReference type="SUPFAM" id="SSF56672">
    <property type="entry name" value="DNA/RNA polymerases"/>
    <property type="match status" value="1"/>
</dbReference>
<evidence type="ECO:0000313" key="2">
    <source>
        <dbReference type="EMBL" id="KAH0821259.1"/>
    </source>
</evidence>
<comment type="caution">
    <text evidence="2">The sequence shown here is derived from an EMBL/GenBank/DDBJ whole genome shotgun (WGS) entry which is preliminary data.</text>
</comment>
<dbReference type="PANTHER" id="PTHR33332">
    <property type="entry name" value="REVERSE TRANSCRIPTASE DOMAIN-CONTAINING PROTEIN"/>
    <property type="match status" value="1"/>
</dbReference>
<reference evidence="2" key="1">
    <citation type="journal article" date="2020" name="J Insects Food Feed">
        <title>The yellow mealworm (Tenebrio molitor) genome: a resource for the emerging insects as food and feed industry.</title>
        <authorList>
            <person name="Eriksson T."/>
            <person name="Andere A."/>
            <person name="Kelstrup H."/>
            <person name="Emery V."/>
            <person name="Picard C."/>
        </authorList>
    </citation>
    <scope>NUCLEOTIDE SEQUENCE</scope>
    <source>
        <strain evidence="2">Stoneville</strain>
        <tissue evidence="2">Whole head</tissue>
    </source>
</reference>
<accession>A0A8J6LFZ6</accession>
<dbReference type="CDD" id="cd01650">
    <property type="entry name" value="RT_nLTR_like"/>
    <property type="match status" value="1"/>
</dbReference>
<evidence type="ECO:0000313" key="3">
    <source>
        <dbReference type="Proteomes" id="UP000719412"/>
    </source>
</evidence>
<dbReference type="AlphaFoldDB" id="A0A8J6LFZ6"/>
<evidence type="ECO:0000259" key="1">
    <source>
        <dbReference type="Pfam" id="PF00078"/>
    </source>
</evidence>
<keyword evidence="3" id="KW-1185">Reference proteome</keyword>
<dbReference type="InterPro" id="IPR043502">
    <property type="entry name" value="DNA/RNA_pol_sf"/>
</dbReference>
<protein>
    <recommendedName>
        <fullName evidence="1">Reverse transcriptase domain-containing protein</fullName>
    </recommendedName>
</protein>
<sequence length="446" mass="51343">MVVAFLSFGSPSLLSISHRSFRNFGEASTPSFLLFVLEVRTSVHLDWKLASVSPIFKKGDKTCVENYRPISLTCICCKIMEKLIHKPMLAFLQKGNVIPDEQHGFLLDKSTVTCLLVCLNDWTRWIDNSMPIDVVYLDFEKAFDKVSHSLLLLPLQCKMWFLASPRDPCSALMFLVYISDLTLQLRSRHALFADDCKIYGTADKANEIKSDLAVVQTWCDVWKMKLNVEKCSVLYIGVSNSKTNYTIPGKILVTVQQQKDLGVVLTSTLSWSEHVATTRVNEESFVKLYSSYVRPILEYANLIWAPVLKRDIDLLEKVQQRATKIVHGLQNKQYEERLNILQLQTVVNRRKRGDLIWTFKLLKNIKVSCRIDGMFSLKDNDGLRGHSLKLHHEKYKTRIRQNFLPNRVFDNWNALPECAVTSDSISKFKNQIDDVYFSRNAQMSKQ</sequence>
<organism evidence="2 3">
    <name type="scientific">Tenebrio molitor</name>
    <name type="common">Yellow mealworm beetle</name>
    <dbReference type="NCBI Taxonomy" id="7067"/>
    <lineage>
        <taxon>Eukaryota</taxon>
        <taxon>Metazoa</taxon>
        <taxon>Ecdysozoa</taxon>
        <taxon>Arthropoda</taxon>
        <taxon>Hexapoda</taxon>
        <taxon>Insecta</taxon>
        <taxon>Pterygota</taxon>
        <taxon>Neoptera</taxon>
        <taxon>Endopterygota</taxon>
        <taxon>Coleoptera</taxon>
        <taxon>Polyphaga</taxon>
        <taxon>Cucujiformia</taxon>
        <taxon>Tenebrionidae</taxon>
        <taxon>Tenebrio</taxon>
    </lineage>
</organism>
<dbReference type="InterPro" id="IPR000477">
    <property type="entry name" value="RT_dom"/>
</dbReference>
<proteinExistence type="predicted"/>
<dbReference type="Pfam" id="PF00078">
    <property type="entry name" value="RVT_1"/>
    <property type="match status" value="2"/>
</dbReference>
<dbReference type="Proteomes" id="UP000719412">
    <property type="component" value="Unassembled WGS sequence"/>
</dbReference>
<feature type="domain" description="Reverse transcriptase" evidence="1">
    <location>
        <begin position="57"/>
        <end position="154"/>
    </location>
</feature>
<dbReference type="GO" id="GO:0071897">
    <property type="term" value="P:DNA biosynthetic process"/>
    <property type="evidence" value="ECO:0007669"/>
    <property type="project" value="UniProtKB-ARBA"/>
</dbReference>
<name>A0A8J6LFZ6_TENMO</name>
<feature type="domain" description="Reverse transcriptase" evidence="1">
    <location>
        <begin position="168"/>
        <end position="241"/>
    </location>
</feature>